<dbReference type="PANTHER" id="PTHR10972">
    <property type="entry name" value="OXYSTEROL-BINDING PROTEIN-RELATED"/>
    <property type="match status" value="1"/>
</dbReference>
<comment type="caution">
    <text evidence="3">The sequence shown here is derived from an EMBL/GenBank/DDBJ whole genome shotgun (WGS) entry which is preliminary data.</text>
</comment>
<accession>A0A1J4K4F1</accession>
<gene>
    <name evidence="3" type="ORF">TRFO_25753</name>
</gene>
<dbReference type="PROSITE" id="PS01013">
    <property type="entry name" value="OSBP"/>
    <property type="match status" value="1"/>
</dbReference>
<evidence type="ECO:0000313" key="4">
    <source>
        <dbReference type="Proteomes" id="UP000179807"/>
    </source>
</evidence>
<dbReference type="Gene3D" id="2.40.160.120">
    <property type="match status" value="1"/>
</dbReference>
<dbReference type="InterPro" id="IPR000648">
    <property type="entry name" value="Oxysterol-bd"/>
</dbReference>
<proteinExistence type="inferred from homology"/>
<dbReference type="SUPFAM" id="SSF144000">
    <property type="entry name" value="Oxysterol-binding protein-like"/>
    <property type="match status" value="1"/>
</dbReference>
<name>A0A1J4K4F1_9EUKA</name>
<organism evidence="3 4">
    <name type="scientific">Tritrichomonas foetus</name>
    <dbReference type="NCBI Taxonomy" id="1144522"/>
    <lineage>
        <taxon>Eukaryota</taxon>
        <taxon>Metamonada</taxon>
        <taxon>Parabasalia</taxon>
        <taxon>Tritrichomonadida</taxon>
        <taxon>Tritrichomonadidae</taxon>
        <taxon>Tritrichomonas</taxon>
    </lineage>
</organism>
<dbReference type="Pfam" id="PF01237">
    <property type="entry name" value="Oxysterol_BP"/>
    <property type="match status" value="1"/>
</dbReference>
<reference evidence="3" key="1">
    <citation type="submission" date="2016-10" db="EMBL/GenBank/DDBJ databases">
        <authorList>
            <person name="Benchimol M."/>
            <person name="Almeida L.G."/>
            <person name="Vasconcelos A.T."/>
            <person name="Perreira-Neves A."/>
            <person name="Rosa I.A."/>
            <person name="Tasca T."/>
            <person name="Bogo M.R."/>
            <person name="de Souza W."/>
        </authorList>
    </citation>
    <scope>NUCLEOTIDE SEQUENCE [LARGE SCALE GENOMIC DNA]</scope>
    <source>
        <strain evidence="3">K</strain>
    </source>
</reference>
<evidence type="ECO:0000256" key="2">
    <source>
        <dbReference type="RuleBase" id="RU003844"/>
    </source>
</evidence>
<keyword evidence="4" id="KW-1185">Reference proteome</keyword>
<dbReference type="InterPro" id="IPR037239">
    <property type="entry name" value="OSBP_sf"/>
</dbReference>
<protein>
    <submittedName>
        <fullName evidence="3">Oxysterol-binding protein</fullName>
    </submittedName>
</protein>
<dbReference type="PANTHER" id="PTHR10972:SF102">
    <property type="entry name" value="OXYSTEROL-BINDING PROTEIN"/>
    <property type="match status" value="1"/>
</dbReference>
<dbReference type="GO" id="GO:0016020">
    <property type="term" value="C:membrane"/>
    <property type="evidence" value="ECO:0007669"/>
    <property type="project" value="TreeGrafter"/>
</dbReference>
<dbReference type="Gene3D" id="3.30.70.3490">
    <property type="match status" value="1"/>
</dbReference>
<dbReference type="GeneID" id="94839255"/>
<dbReference type="InterPro" id="IPR018494">
    <property type="entry name" value="Oxysterol-bd_CS"/>
</dbReference>
<dbReference type="Proteomes" id="UP000179807">
    <property type="component" value="Unassembled WGS sequence"/>
</dbReference>
<dbReference type="EMBL" id="MLAK01000731">
    <property type="protein sequence ID" value="OHT06263.1"/>
    <property type="molecule type" value="Genomic_DNA"/>
</dbReference>
<evidence type="ECO:0000313" key="3">
    <source>
        <dbReference type="EMBL" id="OHT06263.1"/>
    </source>
</evidence>
<dbReference type="AlphaFoldDB" id="A0A1J4K4F1"/>
<dbReference type="Gene3D" id="1.10.287.2720">
    <property type="match status" value="1"/>
</dbReference>
<dbReference type="VEuPathDB" id="TrichDB:TRFO_25753"/>
<sequence>MSTDNLDDIDNQDFSEEIPKKEGSVIWHLVGQLKPGMSLSRVTLPTFILETRSTIERFTDWMAHADILRKIQNESDPCIRCLHLCTWIVSGFHMAPRTPKKPYNSLLGEVFRALLIGPDGSKYGTYVAEQVSHHPPISAFHYCDREGGAIIWGHSEMRSRFLGNSVVAQMDENTKVNLDLPNIGETYEFNFPNMYGRGIFLGRLVMEIGGKVQIKCKQSGVTATIDFLEKPYIFGRYNRFKGEIVREKKAQLTFEGRWSAFMRVNDHRNKKGPFLSFDVRNAVPLKFLVPPLNEQGEYESQNVWQYVTKYIKASDLDHATDHKFALEEKQRKERSYFEQNNLEWKPQCFYYSTKFERYIPNDLNLEPNIGKAAEEPTMPPPFKMPINIQAALDAGATRKMKEVHDEVEAQIGQK</sequence>
<dbReference type="RefSeq" id="XP_068359399.1">
    <property type="nucleotide sequence ID" value="XM_068504551.1"/>
</dbReference>
<comment type="similarity">
    <text evidence="1 2">Belongs to the OSBP family.</text>
</comment>
<evidence type="ECO:0000256" key="1">
    <source>
        <dbReference type="ARBA" id="ARBA00008842"/>
    </source>
</evidence>
<dbReference type="OrthoDB" id="14833at2759"/>
<dbReference type="GO" id="GO:0005829">
    <property type="term" value="C:cytosol"/>
    <property type="evidence" value="ECO:0007669"/>
    <property type="project" value="TreeGrafter"/>
</dbReference>
<dbReference type="GO" id="GO:0032934">
    <property type="term" value="F:sterol binding"/>
    <property type="evidence" value="ECO:0007669"/>
    <property type="project" value="TreeGrafter"/>
</dbReference>